<feature type="region of interest" description="Disordered" evidence="1">
    <location>
        <begin position="1"/>
        <end position="42"/>
    </location>
</feature>
<feature type="compositionally biased region" description="Basic and acidic residues" evidence="1">
    <location>
        <begin position="1"/>
        <end position="10"/>
    </location>
</feature>
<gene>
    <name evidence="2" type="ORF">UT17_C0001G0016</name>
</gene>
<dbReference type="STRING" id="1618572.UT17_C0001G0016"/>
<protein>
    <submittedName>
        <fullName evidence="2">Uncharacterized protein</fullName>
    </submittedName>
</protein>
<sequence>MAKSDSKPAGKADASSPRDSAPGSDPVKTVSQVPAVPAAPPAPEVMNAADLVERILGDMLSLRPVRPLLSRVAALLSYKQMGVPVEEALAELDLADISLRTITPGIGAMIKAADEADLALVREFNEKAGEGRLVKVDDMDPGPAKEAELKEHADNRQKAAALLGRAQPLLTAIFAVEDKGGVAGWFRKAVDKVDELTLVKPGESPAEFPGWQTAPKLNESIPAVKALLSELKLIESTYARVRDPRKALAQLANLNIKFTAERVRFVLDSCVELANAQVAQSAKAEGVAEADTAAFVAKAQKNDSVREIAQSAQDYLDSAKK</sequence>
<dbReference type="Proteomes" id="UP000034774">
    <property type="component" value="Unassembled WGS sequence"/>
</dbReference>
<evidence type="ECO:0000256" key="1">
    <source>
        <dbReference type="SAM" id="MobiDB-lite"/>
    </source>
</evidence>
<reference evidence="2 3" key="1">
    <citation type="journal article" date="2015" name="Nature">
        <title>rRNA introns, odd ribosomes, and small enigmatic genomes across a large radiation of phyla.</title>
        <authorList>
            <person name="Brown C.T."/>
            <person name="Hug L.A."/>
            <person name="Thomas B.C."/>
            <person name="Sharon I."/>
            <person name="Castelle C.J."/>
            <person name="Singh A."/>
            <person name="Wilkins M.J."/>
            <person name="Williams K.H."/>
            <person name="Banfield J.F."/>
        </authorList>
    </citation>
    <scope>NUCLEOTIDE SEQUENCE [LARGE SCALE GENOMIC DNA]</scope>
</reference>
<accession>A0A0G0LNL2</accession>
<organism evidence="2 3">
    <name type="scientific">Candidatus Woesebacteria bacterium GW2011_GWB1_39_10</name>
    <dbReference type="NCBI Taxonomy" id="1618572"/>
    <lineage>
        <taxon>Bacteria</taxon>
        <taxon>Candidatus Woeseibacteriota</taxon>
    </lineage>
</organism>
<evidence type="ECO:0000313" key="2">
    <source>
        <dbReference type="EMBL" id="KKQ92637.1"/>
    </source>
</evidence>
<comment type="caution">
    <text evidence="2">The sequence shown here is derived from an EMBL/GenBank/DDBJ whole genome shotgun (WGS) entry which is preliminary data.</text>
</comment>
<name>A0A0G0LNL2_9BACT</name>
<dbReference type="AlphaFoldDB" id="A0A0G0LNL2"/>
<evidence type="ECO:0000313" key="3">
    <source>
        <dbReference type="Proteomes" id="UP000034774"/>
    </source>
</evidence>
<proteinExistence type="predicted"/>
<dbReference type="EMBL" id="LBVU01000001">
    <property type="protein sequence ID" value="KKQ92637.1"/>
    <property type="molecule type" value="Genomic_DNA"/>
</dbReference>